<name>A0A1D8GD08_9FIRM</name>
<dbReference type="STRING" id="1424294.Gferi_04010"/>
<protein>
    <submittedName>
        <fullName evidence="1">Uncharacterized protein</fullName>
    </submittedName>
</protein>
<proteinExistence type="predicted"/>
<dbReference type="Proteomes" id="UP000095743">
    <property type="component" value="Chromosome"/>
</dbReference>
<gene>
    <name evidence="1" type="ORF">Gferi_04010</name>
</gene>
<evidence type="ECO:0000313" key="1">
    <source>
        <dbReference type="EMBL" id="AOT68797.1"/>
    </source>
</evidence>
<dbReference type="EMBL" id="CP017269">
    <property type="protein sequence ID" value="AOT68797.1"/>
    <property type="molecule type" value="Genomic_DNA"/>
</dbReference>
<dbReference type="KEGG" id="gfe:Gferi_04010"/>
<evidence type="ECO:0000313" key="2">
    <source>
        <dbReference type="Proteomes" id="UP000095743"/>
    </source>
</evidence>
<dbReference type="RefSeq" id="WP_069974364.1">
    <property type="nucleotide sequence ID" value="NZ_CP017269.1"/>
</dbReference>
<accession>A0A1D8GD08</accession>
<organism evidence="1 2">
    <name type="scientific">Geosporobacter ferrireducens</name>
    <dbReference type="NCBI Taxonomy" id="1424294"/>
    <lineage>
        <taxon>Bacteria</taxon>
        <taxon>Bacillati</taxon>
        <taxon>Bacillota</taxon>
        <taxon>Clostridia</taxon>
        <taxon>Peptostreptococcales</taxon>
        <taxon>Thermotaleaceae</taxon>
        <taxon>Geosporobacter</taxon>
    </lineage>
</organism>
<keyword evidence="2" id="KW-1185">Reference proteome</keyword>
<sequence>MEQFDRISIEEVSKRDMLMILKALEYTGENTNIQSFISLKDSILKQLSALANTTEEEFLLHLEK</sequence>
<dbReference type="OrthoDB" id="1753235at2"/>
<dbReference type="AlphaFoldDB" id="A0A1D8GD08"/>
<reference evidence="1 2" key="1">
    <citation type="submission" date="2016-09" db="EMBL/GenBank/DDBJ databases">
        <title>Genomic analysis reveals versatility of anaerobic energy metabolism of Geosporobacter ferrireducens IRF9 of phylum Firmicutes.</title>
        <authorList>
            <person name="Kim S.-J."/>
        </authorList>
    </citation>
    <scope>NUCLEOTIDE SEQUENCE [LARGE SCALE GENOMIC DNA]</scope>
    <source>
        <strain evidence="1 2">IRF9</strain>
    </source>
</reference>